<dbReference type="SUPFAM" id="SSF56731">
    <property type="entry name" value="DNA primase core"/>
    <property type="match status" value="1"/>
</dbReference>
<evidence type="ECO:0000313" key="1">
    <source>
        <dbReference type="EMBL" id="EPS57848.1"/>
    </source>
</evidence>
<name>S8D5F2_9LAMI</name>
<dbReference type="InterPro" id="IPR034154">
    <property type="entry name" value="TOPRIM_DnaG/twinkle"/>
</dbReference>
<dbReference type="AlphaFoldDB" id="S8D5F2"/>
<dbReference type="Proteomes" id="UP000015453">
    <property type="component" value="Unassembled WGS sequence"/>
</dbReference>
<accession>S8D5F2</accession>
<dbReference type="PANTHER" id="PTHR12873">
    <property type="entry name" value="T7-LIKE MITOCHONDRIAL DNA HELICASE"/>
    <property type="match status" value="1"/>
</dbReference>
<keyword evidence="2" id="KW-1185">Reference proteome</keyword>
<dbReference type="CDD" id="cd01029">
    <property type="entry name" value="TOPRIM_primases"/>
    <property type="match status" value="1"/>
</dbReference>
<proteinExistence type="predicted"/>
<dbReference type="EMBL" id="AUSU01009776">
    <property type="protein sequence ID" value="EPS57848.1"/>
    <property type="molecule type" value="Genomic_DNA"/>
</dbReference>
<dbReference type="Gene3D" id="3.40.1360.10">
    <property type="match status" value="1"/>
</dbReference>
<dbReference type="GO" id="GO:0003697">
    <property type="term" value="F:single-stranded DNA binding"/>
    <property type="evidence" value="ECO:0007669"/>
    <property type="project" value="InterPro"/>
</dbReference>
<evidence type="ECO:0000313" key="2">
    <source>
        <dbReference type="Proteomes" id="UP000015453"/>
    </source>
</evidence>
<reference evidence="1 2" key="1">
    <citation type="journal article" date="2013" name="BMC Genomics">
        <title>The miniature genome of a carnivorous plant Genlisea aurea contains a low number of genes and short non-coding sequences.</title>
        <authorList>
            <person name="Leushkin E.V."/>
            <person name="Sutormin R.A."/>
            <person name="Nabieva E.R."/>
            <person name="Penin A.A."/>
            <person name="Kondrashov A.S."/>
            <person name="Logacheva M.D."/>
        </authorList>
    </citation>
    <scope>NUCLEOTIDE SEQUENCE [LARGE SCALE GENOMIC DNA]</scope>
</reference>
<dbReference type="PANTHER" id="PTHR12873:SF6">
    <property type="entry name" value="TOPRIM DOMAIN-CONTAINING PROTEIN"/>
    <property type="match status" value="1"/>
</dbReference>
<sequence length="145" mass="16171">MCLEAMDSDPINRIRSRVLVESLEPLGDELLAYFAERKISEGTLRRNNVMQVADRKGTIAFAYKRNGLFVGCKYRTVDEKRFWQARNTEKVLYGLDDIVGADAIVIVEGEIDKLSLEEAGYCNCVSVPAGAPQTVSSKELPPIDQ</sequence>
<dbReference type="GO" id="GO:0043139">
    <property type="term" value="F:5'-3' DNA helicase activity"/>
    <property type="evidence" value="ECO:0007669"/>
    <property type="project" value="InterPro"/>
</dbReference>
<organism evidence="1 2">
    <name type="scientific">Genlisea aurea</name>
    <dbReference type="NCBI Taxonomy" id="192259"/>
    <lineage>
        <taxon>Eukaryota</taxon>
        <taxon>Viridiplantae</taxon>
        <taxon>Streptophyta</taxon>
        <taxon>Embryophyta</taxon>
        <taxon>Tracheophyta</taxon>
        <taxon>Spermatophyta</taxon>
        <taxon>Magnoliopsida</taxon>
        <taxon>eudicotyledons</taxon>
        <taxon>Gunneridae</taxon>
        <taxon>Pentapetalae</taxon>
        <taxon>asterids</taxon>
        <taxon>lamiids</taxon>
        <taxon>Lamiales</taxon>
        <taxon>Lentibulariaceae</taxon>
        <taxon>Genlisea</taxon>
    </lineage>
</organism>
<dbReference type="OrthoDB" id="275278at2759"/>
<dbReference type="InterPro" id="IPR027032">
    <property type="entry name" value="Twinkle-like"/>
</dbReference>
<feature type="non-terminal residue" evidence="1">
    <location>
        <position position="145"/>
    </location>
</feature>
<comment type="caution">
    <text evidence="1">The sequence shown here is derived from an EMBL/GenBank/DDBJ whole genome shotgun (WGS) entry which is preliminary data.</text>
</comment>
<protein>
    <submittedName>
        <fullName evidence="1">Uncharacterized protein</fullName>
    </submittedName>
</protein>
<gene>
    <name evidence="1" type="ORF">M569_16969</name>
</gene>